<comment type="caution">
    <text evidence="3">The sequence shown here is derived from an EMBL/GenBank/DDBJ whole genome shotgun (WGS) entry which is preliminary data.</text>
</comment>
<organism evidence="3 4">
    <name type="scientific">Embleya scabrispora</name>
    <dbReference type="NCBI Taxonomy" id="159449"/>
    <lineage>
        <taxon>Bacteria</taxon>
        <taxon>Bacillati</taxon>
        <taxon>Actinomycetota</taxon>
        <taxon>Actinomycetes</taxon>
        <taxon>Kitasatosporales</taxon>
        <taxon>Streptomycetaceae</taxon>
        <taxon>Embleya</taxon>
    </lineage>
</organism>
<dbReference type="Proteomes" id="UP000190037">
    <property type="component" value="Unassembled WGS sequence"/>
</dbReference>
<feature type="region of interest" description="Disordered" evidence="1">
    <location>
        <begin position="45"/>
        <end position="65"/>
    </location>
</feature>
<proteinExistence type="predicted"/>
<protein>
    <recommendedName>
        <fullName evidence="2">DNA-binding phage zinc finger domain-containing protein</fullName>
    </recommendedName>
</protein>
<gene>
    <name evidence="3" type="ORF">B4N89_45810</name>
</gene>
<dbReference type="InterPro" id="IPR056911">
    <property type="entry name" value="Phage_Znf_bind_put"/>
</dbReference>
<feature type="domain" description="DNA-binding phage zinc finger" evidence="2">
    <location>
        <begin position="24"/>
        <end position="71"/>
    </location>
</feature>
<dbReference type="OrthoDB" id="4216323at2"/>
<accession>A0A1T3NJC1</accession>
<dbReference type="STRING" id="159449.B4N89_45810"/>
<evidence type="ECO:0000313" key="4">
    <source>
        <dbReference type="Proteomes" id="UP000190037"/>
    </source>
</evidence>
<dbReference type="AlphaFoldDB" id="A0A1T3NJC1"/>
<evidence type="ECO:0000259" key="2">
    <source>
        <dbReference type="Pfam" id="PF24623"/>
    </source>
</evidence>
<dbReference type="EMBL" id="MWQN01000005">
    <property type="protein sequence ID" value="OPC76795.1"/>
    <property type="molecule type" value="Genomic_DNA"/>
</dbReference>
<dbReference type="Pfam" id="PF24623">
    <property type="entry name" value="Phage_zn_bind_8"/>
    <property type="match status" value="1"/>
</dbReference>
<keyword evidence="4" id="KW-1185">Reference proteome</keyword>
<dbReference type="RefSeq" id="WP_078982644.1">
    <property type="nucleotide sequence ID" value="NZ_MWQN01000005.1"/>
</dbReference>
<sequence>MTQQERWGHWRPAFRSGESVRLVRAWYRRVECPACGAAAGRACRSPSGYATNEHRARRDAAGQPPYEEWRQQGLIPENRHIPVPALLDACRAAREEFGIDESVGDAVAVVRNVLTDLIGIALGDDTTFDRLDDATRALVLARGPEGSADVITVLASLVVTLTRRLAEPDGDPDALLTALIRSQVDHARRHRVHTRKT</sequence>
<reference evidence="3 4" key="1">
    <citation type="submission" date="2017-03" db="EMBL/GenBank/DDBJ databases">
        <title>Draft genome sequence of Streptomyces scabrisporus NF3, endophyte isolated from Amphipterygium adstringens.</title>
        <authorList>
            <person name="Vazquez M."/>
            <person name="Ceapa C.D."/>
            <person name="Rodriguez Luna D."/>
            <person name="Sanchez Esquivel S."/>
        </authorList>
    </citation>
    <scope>NUCLEOTIDE SEQUENCE [LARGE SCALE GENOMIC DNA]</scope>
    <source>
        <strain evidence="3 4">NF3</strain>
    </source>
</reference>
<evidence type="ECO:0000313" key="3">
    <source>
        <dbReference type="EMBL" id="OPC76795.1"/>
    </source>
</evidence>
<evidence type="ECO:0000256" key="1">
    <source>
        <dbReference type="SAM" id="MobiDB-lite"/>
    </source>
</evidence>
<name>A0A1T3NJC1_9ACTN</name>